<comment type="caution">
    <text evidence="1">The sequence shown here is derived from an EMBL/GenBank/DDBJ whole genome shotgun (WGS) entry which is preliminary data.</text>
</comment>
<sequence length="413" mass="42302">MPRNGSGTYIVPNTFTPGTVISSSTMNANFSDAGQAITDSLARDGQGGMLGQFKASDGTNGAPGISFVSDTDTGIRRVGTGEVAFVADGADVLTYSPTAVGAAQPFMAAEAISAAKQVNFAAAGSIVAAATTDLGSVASNTVTVTGNTTITSLGTAAAGVERWVRFTGTPTLTYNATSLILPGATNITAAAGDIAYFKSEGSGNWRCWAFLRGSGVPATTPGVTVDNTALRFNGTGGAIQTSTLVINDDGSITQPSAGAETIPTGTTVQRPTGVEGMIRYNTDLDRLEYYDAGAWRVVQRRDWDFTSAEQAVTAGAELVMPHGLGAIPTKLQIVLRCKAANLGWAVDDEVHRISDSAFGTTNNNTSSVGLGVDATNIYLSTDTTLPNIAPKTGGNATTITVAAAWAYVVRASL</sequence>
<gene>
    <name evidence="1" type="ORF">ACFPFW_12730</name>
</gene>
<evidence type="ECO:0000313" key="2">
    <source>
        <dbReference type="Proteomes" id="UP001595796"/>
    </source>
</evidence>
<name>A0ABV9Z1U1_9HYPH</name>
<dbReference type="RefSeq" id="WP_114955951.1">
    <property type="nucleotide sequence ID" value="NZ_JBHSJF010000006.1"/>
</dbReference>
<accession>A0ABV9Z1U1</accession>
<proteinExistence type="predicted"/>
<reference evidence="2" key="1">
    <citation type="journal article" date="2019" name="Int. J. Syst. Evol. Microbiol.">
        <title>The Global Catalogue of Microorganisms (GCM) 10K type strain sequencing project: providing services to taxonomists for standard genome sequencing and annotation.</title>
        <authorList>
            <consortium name="The Broad Institute Genomics Platform"/>
            <consortium name="The Broad Institute Genome Sequencing Center for Infectious Disease"/>
            <person name="Wu L."/>
            <person name="Ma J."/>
        </authorList>
    </citation>
    <scope>NUCLEOTIDE SEQUENCE [LARGE SCALE GENOMIC DNA]</scope>
    <source>
        <strain evidence="2">CGMCC 1.16444</strain>
    </source>
</reference>
<dbReference type="Proteomes" id="UP001595796">
    <property type="component" value="Unassembled WGS sequence"/>
</dbReference>
<organism evidence="1 2">
    <name type="scientific">Flaviflagellibacter deserti</name>
    <dbReference type="NCBI Taxonomy" id="2267266"/>
    <lineage>
        <taxon>Bacteria</taxon>
        <taxon>Pseudomonadati</taxon>
        <taxon>Pseudomonadota</taxon>
        <taxon>Alphaproteobacteria</taxon>
        <taxon>Hyphomicrobiales</taxon>
        <taxon>Flaviflagellibacter</taxon>
    </lineage>
</organism>
<protein>
    <submittedName>
        <fullName evidence="1">Uncharacterized protein</fullName>
    </submittedName>
</protein>
<keyword evidence="2" id="KW-1185">Reference proteome</keyword>
<dbReference type="EMBL" id="JBHSJF010000006">
    <property type="protein sequence ID" value="MFC5068873.1"/>
    <property type="molecule type" value="Genomic_DNA"/>
</dbReference>
<evidence type="ECO:0000313" key="1">
    <source>
        <dbReference type="EMBL" id="MFC5068873.1"/>
    </source>
</evidence>